<feature type="domain" description="IBR" evidence="5">
    <location>
        <begin position="21"/>
        <end position="63"/>
    </location>
</feature>
<sequence>MLSLESSLSSLVQVRCSDRSEVAGAPAFRVCPRCASVIEYESQCKHMTCRCGHSFCWLCTKDAGQHAASGDLDWNINFSCPIAPVQSEEEIRQILSRQR</sequence>
<evidence type="ECO:0000256" key="1">
    <source>
        <dbReference type="ARBA" id="ARBA00022723"/>
    </source>
</evidence>
<evidence type="ECO:0000256" key="4">
    <source>
        <dbReference type="ARBA" id="ARBA00022833"/>
    </source>
</evidence>
<evidence type="ECO:0000259" key="5">
    <source>
        <dbReference type="Pfam" id="PF01485"/>
    </source>
</evidence>
<evidence type="ECO:0000313" key="6">
    <source>
        <dbReference type="EMBL" id="CAE7192847.1"/>
    </source>
</evidence>
<keyword evidence="1" id="KW-0479">Metal-binding</keyword>
<organism evidence="6 7">
    <name type="scientific">Symbiodinium natans</name>
    <dbReference type="NCBI Taxonomy" id="878477"/>
    <lineage>
        <taxon>Eukaryota</taxon>
        <taxon>Sar</taxon>
        <taxon>Alveolata</taxon>
        <taxon>Dinophyceae</taxon>
        <taxon>Suessiales</taxon>
        <taxon>Symbiodiniaceae</taxon>
        <taxon>Symbiodinium</taxon>
    </lineage>
</organism>
<protein>
    <submittedName>
        <fullName evidence="6">ARI4 protein</fullName>
    </submittedName>
</protein>
<dbReference type="GO" id="GO:0008270">
    <property type="term" value="F:zinc ion binding"/>
    <property type="evidence" value="ECO:0007669"/>
    <property type="project" value="UniProtKB-KW"/>
</dbReference>
<keyword evidence="4" id="KW-0862">Zinc</keyword>
<reference evidence="6" key="1">
    <citation type="submission" date="2021-02" db="EMBL/GenBank/DDBJ databases">
        <authorList>
            <person name="Dougan E. K."/>
            <person name="Rhodes N."/>
            <person name="Thang M."/>
            <person name="Chan C."/>
        </authorList>
    </citation>
    <scope>NUCLEOTIDE SEQUENCE</scope>
</reference>
<keyword evidence="2" id="KW-0863">Zinc-finger</keyword>
<evidence type="ECO:0000256" key="2">
    <source>
        <dbReference type="ARBA" id="ARBA00022771"/>
    </source>
</evidence>
<dbReference type="Gene3D" id="1.20.120.1750">
    <property type="match status" value="1"/>
</dbReference>
<dbReference type="InterPro" id="IPR002867">
    <property type="entry name" value="IBR_dom"/>
</dbReference>
<dbReference type="SUPFAM" id="SSF57850">
    <property type="entry name" value="RING/U-box"/>
    <property type="match status" value="1"/>
</dbReference>
<evidence type="ECO:0000256" key="3">
    <source>
        <dbReference type="ARBA" id="ARBA00022786"/>
    </source>
</evidence>
<dbReference type="Proteomes" id="UP000604046">
    <property type="component" value="Unassembled WGS sequence"/>
</dbReference>
<keyword evidence="7" id="KW-1185">Reference proteome</keyword>
<proteinExistence type="predicted"/>
<comment type="caution">
    <text evidence="6">The sequence shown here is derived from an EMBL/GenBank/DDBJ whole genome shotgun (WGS) entry which is preliminary data.</text>
</comment>
<name>A0A812J333_9DINO</name>
<dbReference type="EMBL" id="CAJNDS010000329">
    <property type="protein sequence ID" value="CAE7192847.1"/>
    <property type="molecule type" value="Genomic_DNA"/>
</dbReference>
<gene>
    <name evidence="6" type="primary">ARI4</name>
    <name evidence="6" type="ORF">SNAT2548_LOCUS5177</name>
</gene>
<dbReference type="AlphaFoldDB" id="A0A812J333"/>
<dbReference type="OrthoDB" id="9977870at2759"/>
<evidence type="ECO:0000313" key="7">
    <source>
        <dbReference type="Proteomes" id="UP000604046"/>
    </source>
</evidence>
<accession>A0A812J333</accession>
<dbReference type="Pfam" id="PF01485">
    <property type="entry name" value="IBR"/>
    <property type="match status" value="1"/>
</dbReference>
<keyword evidence="3" id="KW-0833">Ubl conjugation pathway</keyword>